<feature type="compositionally biased region" description="Low complexity" evidence="1">
    <location>
        <begin position="435"/>
        <end position="445"/>
    </location>
</feature>
<feature type="region of interest" description="Disordered" evidence="1">
    <location>
        <begin position="387"/>
        <end position="545"/>
    </location>
</feature>
<reference evidence="2 3" key="1">
    <citation type="journal article" date="2017" name="Genome Announc.">
        <title>Genome sequence of the saprophytic ascomycete Epicoccum nigrum ICMP 19927 strain isolated from New Zealand.</title>
        <authorList>
            <person name="Fokin M."/>
            <person name="Fleetwood D."/>
            <person name="Weir B.S."/>
            <person name="Villas-Boas S.G."/>
        </authorList>
    </citation>
    <scope>NUCLEOTIDE SEQUENCE [LARGE SCALE GENOMIC DNA]</scope>
    <source>
        <strain evidence="2 3">ICMP 19927</strain>
    </source>
</reference>
<dbReference type="InParanoid" id="A0A1Y2M8D3"/>
<dbReference type="EMBL" id="KZ107839">
    <property type="protein sequence ID" value="OSS52384.1"/>
    <property type="molecule type" value="Genomic_DNA"/>
</dbReference>
<feature type="region of interest" description="Disordered" evidence="1">
    <location>
        <begin position="642"/>
        <end position="678"/>
    </location>
</feature>
<name>A0A1Y2M8D3_EPING</name>
<feature type="region of interest" description="Disordered" evidence="1">
    <location>
        <begin position="28"/>
        <end position="54"/>
    </location>
</feature>
<feature type="compositionally biased region" description="Basic and acidic residues" evidence="1">
    <location>
        <begin position="506"/>
        <end position="533"/>
    </location>
</feature>
<organism evidence="2 3">
    <name type="scientific">Epicoccum nigrum</name>
    <name type="common">Soil fungus</name>
    <name type="synonym">Epicoccum purpurascens</name>
    <dbReference type="NCBI Taxonomy" id="105696"/>
    <lineage>
        <taxon>Eukaryota</taxon>
        <taxon>Fungi</taxon>
        <taxon>Dikarya</taxon>
        <taxon>Ascomycota</taxon>
        <taxon>Pezizomycotina</taxon>
        <taxon>Dothideomycetes</taxon>
        <taxon>Pleosporomycetidae</taxon>
        <taxon>Pleosporales</taxon>
        <taxon>Pleosporineae</taxon>
        <taxon>Didymellaceae</taxon>
        <taxon>Epicoccum</taxon>
    </lineage>
</organism>
<evidence type="ECO:0000313" key="3">
    <source>
        <dbReference type="Proteomes" id="UP000193240"/>
    </source>
</evidence>
<feature type="compositionally biased region" description="Polar residues" evidence="1">
    <location>
        <begin position="275"/>
        <end position="295"/>
    </location>
</feature>
<feature type="region of interest" description="Disordered" evidence="1">
    <location>
        <begin position="275"/>
        <end position="360"/>
    </location>
</feature>
<feature type="region of interest" description="Disordered" evidence="1">
    <location>
        <begin position="586"/>
        <end position="618"/>
    </location>
</feature>
<sequence>MCLYQYLCFSSCQHSELTLVTYCGNTKAPSQAERGEDNNISADSLSPRSHNLDASAPRLATSSSAINHNAFHLQRQQQQHRNMAASSASHGYTVTGRASTPFDRHQQVTQRAAVRVSPDPLTESSVLLHVLDFDHDAASDDSALSSSGDSQALEMHRFKRNVENELAQDSSEGSVDIITERKTVWHDDVKSASPRKPLPAHWLPSPSPSVLPIVQHTVGLNEVNPPSIPSPTDRIVARATRSSHDISRSHADAIFFLTKEAFAAADANLTLPALQRSSSKVQSSPTKVPWNSPSVSPKAASLRHSIGSPSKVSPPRPTNLSKHVTARRRRTPSSIASTGATSFHTARGSPVSPVCSQGGSPLCDDSSKGDISDYFDSSADVTFGQIDELNKGPKTGGTVTAIGVRKENPRPRLSIDTPPQDTATDSIGVHGSLESAASQASDADAGQLGRPKTGRTESLHPLPSTTQSSRLPRLSMSKRSSARAPTLSSSLKQINSANQLRSSKAIQEKTESKRMAKPKPTEPKSVRHVRTFDSKSSTPILSDLPSRDISASLSASSLATMSTDRTIRTGDVGLLSSYLQDTAVQTSEKHPASGSLSRVASSSAVKATQTDESSVFTTNEVDLGNMHCSDADDEYDESIMSATSASHDPQGTEPTRGRSSNYTPRDRGTNISEASKQSSVASQLRATAADFVPAHQNTAKDNVNSLDLPSLPNLYALDGYGVPWFYHMYPVPWLLPSVFMKGRSMSPRKSRLRKRRSTQDEIKHDMTPSIEYGMQASSAEASSMGAKVISTSPAANLGKDNITSGVESSAVEAKDVRMSDSPFSVQLDMIARQANFRTDTHTQHRPQGDLTSVGNVPVHDFYGGNISPSRRRRMHWTENGLYGGRGNAGVPLYATAPFPDPIPPMGRPNKDYVGNTMGLKTCGIIQIEKAHELIGEQACHACTNG</sequence>
<dbReference type="OMA" id="GIPFLWY"/>
<dbReference type="Proteomes" id="UP000193240">
    <property type="component" value="Unassembled WGS sequence"/>
</dbReference>
<feature type="compositionally biased region" description="Polar residues" evidence="1">
    <location>
        <begin position="486"/>
        <end position="505"/>
    </location>
</feature>
<evidence type="ECO:0000313" key="2">
    <source>
        <dbReference type="EMBL" id="OSS52384.1"/>
    </source>
</evidence>
<feature type="compositionally biased region" description="Low complexity" evidence="1">
    <location>
        <begin position="592"/>
        <end position="607"/>
    </location>
</feature>
<protein>
    <submittedName>
        <fullName evidence="2">Uncharacterized protein</fullName>
    </submittedName>
</protein>
<dbReference type="AlphaFoldDB" id="A0A1Y2M8D3"/>
<accession>A0A1Y2M8D3</accession>
<feature type="compositionally biased region" description="Polar residues" evidence="1">
    <location>
        <begin position="38"/>
        <end position="49"/>
    </location>
</feature>
<gene>
    <name evidence="2" type="ORF">B5807_02288</name>
</gene>
<feature type="compositionally biased region" description="Polar residues" evidence="1">
    <location>
        <begin position="608"/>
        <end position="618"/>
    </location>
</feature>
<keyword evidence="3" id="KW-1185">Reference proteome</keyword>
<feature type="compositionally biased region" description="Polar residues" evidence="1">
    <location>
        <begin position="332"/>
        <end position="344"/>
    </location>
</feature>
<evidence type="ECO:0000256" key="1">
    <source>
        <dbReference type="SAM" id="MobiDB-lite"/>
    </source>
</evidence>
<proteinExistence type="predicted"/>